<evidence type="ECO:0000256" key="6">
    <source>
        <dbReference type="ARBA" id="ARBA00022741"/>
    </source>
</evidence>
<dbReference type="PRINTS" id="PR01661">
    <property type="entry name" value="MCMPROTEIN5"/>
</dbReference>
<feature type="compositionally biased region" description="Basic and acidic residues" evidence="16">
    <location>
        <begin position="1786"/>
        <end position="1800"/>
    </location>
</feature>
<dbReference type="SMART" id="SM00350">
    <property type="entry name" value="MCM"/>
    <property type="match status" value="1"/>
</dbReference>
<evidence type="ECO:0000259" key="17">
    <source>
        <dbReference type="PROSITE" id="PS50051"/>
    </source>
</evidence>
<dbReference type="Pfam" id="PF07928">
    <property type="entry name" value="Vps54"/>
    <property type="match status" value="1"/>
</dbReference>
<dbReference type="GO" id="GO:0003688">
    <property type="term" value="F:DNA replication origin binding"/>
    <property type="evidence" value="ECO:0007669"/>
    <property type="project" value="InterPro"/>
</dbReference>
<dbReference type="GO" id="GO:0000727">
    <property type="term" value="P:double-strand break repair via break-induced replication"/>
    <property type="evidence" value="ECO:0007669"/>
    <property type="project" value="TreeGrafter"/>
</dbReference>
<feature type="region of interest" description="Disordered" evidence="16">
    <location>
        <begin position="684"/>
        <end position="707"/>
    </location>
</feature>
<evidence type="ECO:0000256" key="9">
    <source>
        <dbReference type="ARBA" id="ARBA00022840"/>
    </source>
</evidence>
<dbReference type="GO" id="GO:0005524">
    <property type="term" value="F:ATP binding"/>
    <property type="evidence" value="ECO:0007669"/>
    <property type="project" value="UniProtKB-KW"/>
</dbReference>
<dbReference type="EMBL" id="DF933814">
    <property type="protein sequence ID" value="GAM36380.1"/>
    <property type="molecule type" value="Genomic_DNA"/>
</dbReference>
<dbReference type="InterPro" id="IPR012340">
    <property type="entry name" value="NA-bd_OB-fold"/>
</dbReference>
<dbReference type="InterPro" id="IPR019515">
    <property type="entry name" value="VPS54_N"/>
</dbReference>
<dbReference type="GO" id="GO:0006279">
    <property type="term" value="P:premeiotic DNA replication"/>
    <property type="evidence" value="ECO:0007669"/>
    <property type="project" value="UniProtKB-ARBA"/>
</dbReference>
<dbReference type="PANTHER" id="PTHR11630:SF42">
    <property type="entry name" value="DNA REPLICATION LICENSING FACTOR MCM5"/>
    <property type="match status" value="1"/>
</dbReference>
<feature type="compositionally biased region" description="Polar residues" evidence="16">
    <location>
        <begin position="685"/>
        <end position="707"/>
    </location>
</feature>
<dbReference type="CDD" id="cd17756">
    <property type="entry name" value="MCM5"/>
    <property type="match status" value="1"/>
</dbReference>
<dbReference type="Gene3D" id="2.20.28.10">
    <property type="match status" value="1"/>
</dbReference>
<feature type="region of interest" description="Disordered" evidence="16">
    <location>
        <begin position="1230"/>
        <end position="1257"/>
    </location>
</feature>
<accession>A0A510NVV3</accession>
<dbReference type="PROSITE" id="PS50051">
    <property type="entry name" value="MCM_2"/>
    <property type="match status" value="1"/>
</dbReference>
<dbReference type="GO" id="GO:0042147">
    <property type="term" value="P:retrograde transport, endosome to Golgi"/>
    <property type="evidence" value="ECO:0007669"/>
    <property type="project" value="InterPro"/>
</dbReference>
<dbReference type="GO" id="GO:0015031">
    <property type="term" value="P:protein transport"/>
    <property type="evidence" value="ECO:0007669"/>
    <property type="project" value="UniProtKB-KW"/>
</dbReference>
<dbReference type="InterPro" id="IPR012501">
    <property type="entry name" value="Vps54_C"/>
</dbReference>
<dbReference type="InterPro" id="IPR018525">
    <property type="entry name" value="MCM_CS"/>
</dbReference>
<reference evidence="19" key="1">
    <citation type="journal article" date="2015" name="Genome Announc.">
        <title>Draft genome sequence of Talaromyces cellulolyticus strain Y-94, a source of lignocellulosic biomass-degrading enzymes.</title>
        <authorList>
            <person name="Fujii T."/>
            <person name="Koike H."/>
            <person name="Sawayama S."/>
            <person name="Yano S."/>
            <person name="Inoue H."/>
        </authorList>
    </citation>
    <scope>NUCLEOTIDE SEQUENCE [LARGE SCALE GENOMIC DNA]</scope>
    <source>
        <strain evidence="19">Y-94</strain>
    </source>
</reference>
<feature type="region of interest" description="Disordered" evidence="16">
    <location>
        <begin position="833"/>
        <end position="870"/>
    </location>
</feature>
<dbReference type="EC" id="3.6.4.12" evidence="3"/>
<evidence type="ECO:0000256" key="11">
    <source>
        <dbReference type="ARBA" id="ARBA00023054"/>
    </source>
</evidence>
<dbReference type="InterPro" id="IPR033762">
    <property type="entry name" value="MCM_OB"/>
</dbReference>
<evidence type="ECO:0000256" key="16">
    <source>
        <dbReference type="SAM" id="MobiDB-lite"/>
    </source>
</evidence>
<feature type="domain" description="MCM C-terminal AAA(+) ATPase" evidence="17">
    <location>
        <begin position="318"/>
        <end position="524"/>
    </location>
</feature>
<dbReference type="FunFam" id="3.40.50.300:FF:000241">
    <property type="entry name" value="DNA helicase"/>
    <property type="match status" value="1"/>
</dbReference>
<evidence type="ECO:0000256" key="13">
    <source>
        <dbReference type="ARBA" id="ARBA00023242"/>
    </source>
</evidence>
<evidence type="ECO:0000256" key="5">
    <source>
        <dbReference type="ARBA" id="ARBA00022705"/>
    </source>
</evidence>
<sequence length="1800" mass="199137">MDRRNPYTLSVLAPSQDGEDESRVVIQGRLREFILAFQLDNSFIYRDQLRQNVLIKRYFCDVDIAHLISYNEELAHKLTTEPADIIPLFENALKQCTQRIVYPSQRDIELPPHQLLLHSSATHTSIRDLNATNISHLVRIPGIVIGASTISSKATVVNIRCKNCEHQDNISVDSGFAGLTLPRRCGRKTQPGEQQSEPCPLDPYVIVHEKCHFVDQQVIKLQEAPDQVPVGELPRHVLISADRYLANRVVPGSRCTVMGIFSIYQSKGGAKAAAVALRNPYLRAVGITSDIDHTSKGAATFTEEEEQEFLEMSRRPDLYEAFARSIAPSIYGNLDIKKAIACLLMGGSKKILPDGIKLRGDINVLMLGDPGTAKSQLLKFVEKVSPIAIYTSGKGSSAAGLTASVQRDANTREFYLEGGAMVLADGGVVCIDEFDKMRDEDRVAIHEAMEQQTISIAKAGITTILNSRTSVLAAANPIFGRYDDLKTPGENIDFQTTILSRFDMIFIVRDDHDRGRDERIARHVMGIHMGGKGVDEHTEAEIPLEKMKRYISYCKTRCAPQLSEEAADKLSSHFVSIRKQVHRAELDANARSSIPITVRQLEAIIRITESLAKLTLSPVATTAHVDEAIRLFLASTMDAVTQGENQGSKELMEEVSKVEDEVKRRLPIGWSTSLATLRREFASAASPSNEMASSPRKSIDSLASVTSTPSLQQLAQNTYDSPRIAPSQRIPQRRSSTASSLVSIGGILDSSTHRSSIAELGQNAISTLLQPPIVRTGLVAHTSIPATGYKPPTARDIPPVTLTNIPNVDSKSFQPYLEQVGSLYDAFQRAKEENGNDENDSNLVRNNATLSPTSALSPRPDDFDGRRTPILERRLSGVSTSSRAISPFDMRGRRRTSYGKGPQAVTPLSTIPNVYFEEDFHLENPRTFDVVSEKSEVVRQPSKPPTGNGAAIEPPAIGRKALATNAILQEKLSWYMDTVEIHLISSISTASKSFFTALGSLRELHAEAADSVRRIQILRKDLNKIDKEMAMGGLKVVKLRQRRQNIRKLADAMSQLHEVVEAVTECENIIEQGDVEDAIDGLDEVNLLLSGEQATRRRNQDVAEQRPPVDLRGLHALQGVDEELARLRQRIGVRYESRFLDDLLTDLRRHISSVPQDATLQRWGASFQRNRGGHRAAPSISPAYMSFDADLRSKLHAELVGLGRSHYTMPAATSFKTAVLREMKALIRKHLPSSSDDDNESVMSASTHGGRQLSSQEKSSILARNLRALDADSAYDMLKQIYTGVSESLRRLGVQVKVLLDITSGLGAQPSPSVGRSSSRSPDPQNARGPRSQGSAAEVAAVQEEILQVLDMSSLLGQAVDIVQSQVVKVLKVRSEQTSHLPIEDFLRYFSLNRLFADECEAISGRSGTSLKTVVDNQIRDFIVRFSDNQRHNIVEVMDADKWDARDFGDAENAVLDRILRASTADVNLWLQVSKIWQPAEESHSPTVKTENGTAVNGSAKEKEKVRHASFDEQRYVLPESAVTIMKSIEEFEYLMANLPSMTQDIGSNLVECLKLFNSRSSQLILGAGATRSAGLKNINTKHLALSSQALSFIVALIPYVREFARRQSPSSQLIGEFDKVKRLCQEHQNGIHEKLVDIMSGRSASHVNSMKKIDWDAERDPKAVNTYMETLTKETATLHRVLVRHFPEMTVVMIMEPVFKSYRDQWTKAFQEISVKTESGRQRMLSDVEYFKSKMGKIDGSGDLGDTLIQVVNAKTILPEKTTAVEPAQTEASSSANEAPSPPVPEKDGNNQQSKTEKT</sequence>
<dbReference type="Gene3D" id="3.40.50.300">
    <property type="entry name" value="P-loop containing nucleotide triphosphate hydrolases"/>
    <property type="match status" value="1"/>
</dbReference>
<proteinExistence type="inferred from homology"/>
<keyword evidence="10" id="KW-0653">Protein transport</keyword>
<dbReference type="Pfam" id="PF00493">
    <property type="entry name" value="MCM"/>
    <property type="match status" value="1"/>
</dbReference>
<dbReference type="InterPro" id="IPR031327">
    <property type="entry name" value="MCM"/>
</dbReference>
<dbReference type="GO" id="GO:0017116">
    <property type="term" value="F:single-stranded DNA helicase activity"/>
    <property type="evidence" value="ECO:0007669"/>
    <property type="project" value="TreeGrafter"/>
</dbReference>
<evidence type="ECO:0000313" key="18">
    <source>
        <dbReference type="EMBL" id="GAM36380.1"/>
    </source>
</evidence>
<dbReference type="Pfam" id="PF14551">
    <property type="entry name" value="MCM_N"/>
    <property type="match status" value="1"/>
</dbReference>
<evidence type="ECO:0000256" key="4">
    <source>
        <dbReference type="ARBA" id="ARBA00022448"/>
    </source>
</evidence>
<keyword evidence="7" id="KW-0378">Hydrolase</keyword>
<dbReference type="GO" id="GO:0005656">
    <property type="term" value="C:nuclear pre-replicative complex"/>
    <property type="evidence" value="ECO:0007669"/>
    <property type="project" value="UniProtKB-ARBA"/>
</dbReference>
<keyword evidence="12 15" id="KW-0238">DNA-binding</keyword>
<dbReference type="FunFam" id="2.20.28.10:FF:000005">
    <property type="entry name" value="DNA helicase"/>
    <property type="match status" value="1"/>
</dbReference>
<evidence type="ECO:0000313" key="19">
    <source>
        <dbReference type="Proteomes" id="UP000053095"/>
    </source>
</evidence>
<organism evidence="18 19">
    <name type="scientific">Talaromyces pinophilus</name>
    <name type="common">Penicillium pinophilum</name>
    <dbReference type="NCBI Taxonomy" id="128442"/>
    <lineage>
        <taxon>Eukaryota</taxon>
        <taxon>Fungi</taxon>
        <taxon>Dikarya</taxon>
        <taxon>Ascomycota</taxon>
        <taxon>Pezizomycotina</taxon>
        <taxon>Eurotiomycetes</taxon>
        <taxon>Eurotiomycetidae</taxon>
        <taxon>Eurotiales</taxon>
        <taxon>Trichocomaceae</taxon>
        <taxon>Talaromyces</taxon>
        <taxon>Talaromyces sect. Talaromyces</taxon>
    </lineage>
</organism>
<keyword evidence="9 15" id="KW-0067">ATP-binding</keyword>
<dbReference type="PRINTS" id="PR01657">
    <property type="entry name" value="MCMFAMILY"/>
</dbReference>
<evidence type="ECO:0000256" key="1">
    <source>
        <dbReference type="ARBA" id="ARBA00004123"/>
    </source>
</evidence>
<keyword evidence="6 15" id="KW-0547">Nucleotide-binding</keyword>
<dbReference type="InterPro" id="IPR027417">
    <property type="entry name" value="P-loop_NTPase"/>
</dbReference>
<keyword evidence="14" id="KW-0131">Cell cycle</keyword>
<feature type="compositionally biased region" description="Polar residues" evidence="16">
    <location>
        <begin position="841"/>
        <end position="856"/>
    </location>
</feature>
<evidence type="ECO:0000256" key="10">
    <source>
        <dbReference type="ARBA" id="ARBA00022927"/>
    </source>
</evidence>
<protein>
    <recommendedName>
        <fullName evidence="3">DNA helicase</fullName>
        <ecNumber evidence="3">3.6.4.12</ecNumber>
    </recommendedName>
</protein>
<name>A0A510NVV3_TALPI</name>
<gene>
    <name evidence="18" type="ORF">TCE0_018r05427</name>
</gene>
<dbReference type="Pfam" id="PF21933">
    <property type="entry name" value="MCM5_C"/>
    <property type="match status" value="1"/>
</dbReference>
<dbReference type="PANTHER" id="PTHR11630">
    <property type="entry name" value="DNA REPLICATION LICENSING FACTOR MCM FAMILY MEMBER"/>
    <property type="match status" value="1"/>
</dbReference>
<keyword evidence="11" id="KW-0175">Coiled coil</keyword>
<feature type="compositionally biased region" description="Polar residues" evidence="16">
    <location>
        <begin position="1241"/>
        <end position="1257"/>
    </location>
</feature>
<feature type="region of interest" description="Disordered" evidence="16">
    <location>
        <begin position="1760"/>
        <end position="1800"/>
    </location>
</feature>
<feature type="compositionally biased region" description="Basic and acidic residues" evidence="16">
    <location>
        <begin position="859"/>
        <end position="870"/>
    </location>
</feature>
<dbReference type="GO" id="GO:0006270">
    <property type="term" value="P:DNA replication initiation"/>
    <property type="evidence" value="ECO:0007669"/>
    <property type="project" value="InterPro"/>
</dbReference>
<dbReference type="SUPFAM" id="SSF52540">
    <property type="entry name" value="P-loop containing nucleoside triphosphate hydrolases"/>
    <property type="match status" value="1"/>
</dbReference>
<dbReference type="Proteomes" id="UP000053095">
    <property type="component" value="Unassembled WGS sequence"/>
</dbReference>
<evidence type="ECO:0000256" key="14">
    <source>
        <dbReference type="ARBA" id="ARBA00023306"/>
    </source>
</evidence>
<dbReference type="InterPro" id="IPR027925">
    <property type="entry name" value="MCM_N"/>
</dbReference>
<dbReference type="Pfam" id="PF17207">
    <property type="entry name" value="MCM_OB"/>
    <property type="match status" value="1"/>
</dbReference>
<keyword evidence="8" id="KW-0347">Helicase</keyword>
<comment type="subcellular location">
    <subcellularLocation>
        <location evidence="1">Nucleus</location>
    </subcellularLocation>
</comment>
<dbReference type="GO" id="GO:0043138">
    <property type="term" value="F:3'-5' DNA helicase activity"/>
    <property type="evidence" value="ECO:0007669"/>
    <property type="project" value="TreeGrafter"/>
</dbReference>
<dbReference type="InterPro" id="IPR041562">
    <property type="entry name" value="MCM_lid"/>
</dbReference>
<dbReference type="Gene3D" id="2.40.50.140">
    <property type="entry name" value="Nucleic acid-binding proteins"/>
    <property type="match status" value="1"/>
</dbReference>
<keyword evidence="4" id="KW-0813">Transport</keyword>
<evidence type="ECO:0000256" key="15">
    <source>
        <dbReference type="RuleBase" id="RU004070"/>
    </source>
</evidence>
<evidence type="ECO:0000256" key="2">
    <source>
        <dbReference type="ARBA" id="ARBA00008010"/>
    </source>
</evidence>
<feature type="compositionally biased region" description="Polar residues" evidence="16">
    <location>
        <begin position="1485"/>
        <end position="1497"/>
    </location>
</feature>
<dbReference type="GO" id="GO:0003697">
    <property type="term" value="F:single-stranded DNA binding"/>
    <property type="evidence" value="ECO:0007669"/>
    <property type="project" value="TreeGrafter"/>
</dbReference>
<keyword evidence="19" id="KW-1185">Reference proteome</keyword>
<dbReference type="SUPFAM" id="SSF50249">
    <property type="entry name" value="Nucleic acid-binding proteins"/>
    <property type="match status" value="1"/>
</dbReference>
<comment type="similarity">
    <text evidence="2 15">Belongs to the MCM family.</text>
</comment>
<dbReference type="GO" id="GO:0031261">
    <property type="term" value="C:DNA replication preinitiation complex"/>
    <property type="evidence" value="ECO:0007669"/>
    <property type="project" value="UniProtKB-ARBA"/>
</dbReference>
<dbReference type="GO" id="GO:0043596">
    <property type="term" value="C:nuclear replication fork"/>
    <property type="evidence" value="ECO:0007669"/>
    <property type="project" value="UniProtKB-ARBA"/>
</dbReference>
<dbReference type="Pfam" id="PF17855">
    <property type="entry name" value="MCM_lid"/>
    <property type="match status" value="1"/>
</dbReference>
<evidence type="ECO:0000256" key="7">
    <source>
        <dbReference type="ARBA" id="ARBA00022801"/>
    </source>
</evidence>
<evidence type="ECO:0000256" key="8">
    <source>
        <dbReference type="ARBA" id="ARBA00022806"/>
    </source>
</evidence>
<dbReference type="InterPro" id="IPR054125">
    <property type="entry name" value="MCM5_C"/>
</dbReference>
<feature type="compositionally biased region" description="Low complexity" evidence="16">
    <location>
        <begin position="1310"/>
        <end position="1324"/>
    </location>
</feature>
<dbReference type="GO" id="GO:0016787">
    <property type="term" value="F:hydrolase activity"/>
    <property type="evidence" value="ECO:0007669"/>
    <property type="project" value="UniProtKB-KW"/>
</dbReference>
<dbReference type="FunFam" id="3.30.1640.10:FF:000015">
    <property type="entry name" value="DNA helicase"/>
    <property type="match status" value="1"/>
</dbReference>
<dbReference type="GO" id="GO:0042555">
    <property type="term" value="C:MCM complex"/>
    <property type="evidence" value="ECO:0007669"/>
    <property type="project" value="InterPro"/>
</dbReference>
<dbReference type="InterPro" id="IPR008048">
    <property type="entry name" value="MCM5"/>
</dbReference>
<keyword evidence="13" id="KW-0539">Nucleus</keyword>
<feature type="region of interest" description="Disordered" evidence="16">
    <location>
        <begin position="1309"/>
        <end position="1335"/>
    </location>
</feature>
<evidence type="ECO:0000256" key="3">
    <source>
        <dbReference type="ARBA" id="ARBA00012551"/>
    </source>
</evidence>
<dbReference type="Gene3D" id="3.30.1640.10">
    <property type="entry name" value="mini-chromosome maintenance (MCM) complex, chain A, domain 1"/>
    <property type="match status" value="1"/>
</dbReference>
<dbReference type="PROSITE" id="PS00847">
    <property type="entry name" value="MCM_1"/>
    <property type="match status" value="1"/>
</dbReference>
<dbReference type="GO" id="GO:0005829">
    <property type="term" value="C:cytosol"/>
    <property type="evidence" value="ECO:0007669"/>
    <property type="project" value="GOC"/>
</dbReference>
<feature type="region of interest" description="Disordered" evidence="16">
    <location>
        <begin position="1484"/>
        <end position="1504"/>
    </location>
</feature>
<dbReference type="Pfam" id="PF10475">
    <property type="entry name" value="Vps54_N"/>
    <property type="match status" value="1"/>
</dbReference>
<evidence type="ECO:0000256" key="12">
    <source>
        <dbReference type="ARBA" id="ARBA00023125"/>
    </source>
</evidence>
<dbReference type="InterPro" id="IPR001208">
    <property type="entry name" value="MCM_dom"/>
</dbReference>
<keyword evidence="5" id="KW-0235">DNA replication</keyword>